<organism evidence="2 3">
    <name type="scientific">Petrolisthes cinctipes</name>
    <name type="common">Flat porcelain crab</name>
    <dbReference type="NCBI Taxonomy" id="88211"/>
    <lineage>
        <taxon>Eukaryota</taxon>
        <taxon>Metazoa</taxon>
        <taxon>Ecdysozoa</taxon>
        <taxon>Arthropoda</taxon>
        <taxon>Crustacea</taxon>
        <taxon>Multicrustacea</taxon>
        <taxon>Malacostraca</taxon>
        <taxon>Eumalacostraca</taxon>
        <taxon>Eucarida</taxon>
        <taxon>Decapoda</taxon>
        <taxon>Pleocyemata</taxon>
        <taxon>Anomura</taxon>
        <taxon>Galatheoidea</taxon>
        <taxon>Porcellanidae</taxon>
        <taxon>Petrolisthes</taxon>
    </lineage>
</organism>
<protein>
    <submittedName>
        <fullName evidence="2">Uncharacterized protein</fullName>
    </submittedName>
</protein>
<sequence>MVNFPPSCLASPPPASCFPSSFISDIKPWELRLMGRVSLVCRTLTRQKGRQAPSSAVLPHHPLSYTSSRPSPCLCRANKINLHSRASGDRFTYSAR</sequence>
<evidence type="ECO:0000313" key="2">
    <source>
        <dbReference type="EMBL" id="KAK3881191.1"/>
    </source>
</evidence>
<reference evidence="2" key="1">
    <citation type="submission" date="2023-10" db="EMBL/GenBank/DDBJ databases">
        <title>Genome assemblies of two species of porcelain crab, Petrolisthes cinctipes and Petrolisthes manimaculis (Anomura: Porcellanidae).</title>
        <authorList>
            <person name="Angst P."/>
        </authorList>
    </citation>
    <scope>NUCLEOTIDE SEQUENCE</scope>
    <source>
        <strain evidence="2">PB745_01</strain>
        <tissue evidence="2">Gill</tissue>
    </source>
</reference>
<dbReference type="AlphaFoldDB" id="A0AAE1FX56"/>
<evidence type="ECO:0000313" key="3">
    <source>
        <dbReference type="Proteomes" id="UP001286313"/>
    </source>
</evidence>
<gene>
    <name evidence="2" type="ORF">Pcinc_014360</name>
</gene>
<evidence type="ECO:0000256" key="1">
    <source>
        <dbReference type="SAM" id="MobiDB-lite"/>
    </source>
</evidence>
<dbReference type="EMBL" id="JAWQEG010001246">
    <property type="protein sequence ID" value="KAK3881191.1"/>
    <property type="molecule type" value="Genomic_DNA"/>
</dbReference>
<name>A0AAE1FX56_PETCI</name>
<accession>A0AAE1FX56</accession>
<feature type="region of interest" description="Disordered" evidence="1">
    <location>
        <begin position="48"/>
        <end position="69"/>
    </location>
</feature>
<comment type="caution">
    <text evidence="2">The sequence shown here is derived from an EMBL/GenBank/DDBJ whole genome shotgun (WGS) entry which is preliminary data.</text>
</comment>
<keyword evidence="3" id="KW-1185">Reference proteome</keyword>
<proteinExistence type="predicted"/>
<dbReference type="Proteomes" id="UP001286313">
    <property type="component" value="Unassembled WGS sequence"/>
</dbReference>